<evidence type="ECO:0000256" key="3">
    <source>
        <dbReference type="SAM" id="SignalP"/>
    </source>
</evidence>
<evidence type="ECO:0000256" key="2">
    <source>
        <dbReference type="SAM" id="Phobius"/>
    </source>
</evidence>
<organism evidence="4 5">
    <name type="scientific">Euzebya pacifica</name>
    <dbReference type="NCBI Taxonomy" id="1608957"/>
    <lineage>
        <taxon>Bacteria</taxon>
        <taxon>Bacillati</taxon>
        <taxon>Actinomycetota</taxon>
        <taxon>Nitriliruptoria</taxon>
        <taxon>Euzebyales</taxon>
    </lineage>
</organism>
<keyword evidence="4" id="KW-0449">Lipoprotein</keyword>
<dbReference type="Gene3D" id="2.160.20.10">
    <property type="entry name" value="Single-stranded right-handed beta-helix, Pectin lyase-like"/>
    <property type="match status" value="1"/>
</dbReference>
<sequence length="1088" mass="115252">MFALVPCLLATLLVAAPVVAHPERPAEFPAGALGTPSYRFDGNTYVVCKPDSEARLQVLPEALRTRNEAVLDDCAFEHINEAIAEVEANGEQGSRILVMPGVYREEPYVGAVDPACLEIEPPADDEGGGIMDIGAIPLPPMQQHELNQQEDPTEDEGNNNPGALVLSYEQQRECPFLQNLIPILGDTDDDGVCDNNLCNLQIEGTGASPLDTVIDGDYSQLNGIRADRADGLYLRNFTVQRFEFNAVYIIESDGFVFEEMITRWNDEYGFLSFAVDHGLYQNCEGYGNGDSAIYPGSATDLNQEAGLFDDNEGLRFGTEIRGCRGHHNTLGYSGTAGNSVHTHHNEFDRNLVGAATDSLFPDHPGLPQDHAYFHDNLFHSNNTGYYERDLLAGKCTGPFSERDYDEGVVCPVVPLPVGTGLVLAGGNYNLFENNRFYDNWRQGTFQFFVPATLRGEDAPDKQFDTSNFNTWRGSTYGVNINGLAQPNGTDMVWDGEGEGNCWTDNVGIDGGAPTTAVGDGSGIFEVPGIPFPGCDPRPPFTPGPGIVTAAQCASYSRGSEPNPPGCNWFSTPEPPADRTPEGPTVDRLAGAERIETNLLTSRSAFPGQSANVVLATADNFADALAGAPLAAHLEAPLLITPTGGLDDRVAEEITRLGAQRVWLLGQTAALSDTVVADLEALGIREITRVGGANRFETATLIAGMIGSGNAFLVEGGDFASALSASAVGALVGRPVLLTSADTISPELETFLEGGLMVDIRLVGSAVSDAVMAELPVVQPRIVDIERTAGADATETSALMAELGVQIGQDDTELWIATVDNWPDALGAAAAAAVDEGVLLQVPSSLDGESPALDYITEKNAILEHIRIAGGTAAVSQEVEDTILTATGGATGDVRGDRSHGTFVSTGSVAPLPDVDAAYADVTGTATMVRTIHGTTEVEVLVEGMPANTFAPVHVHVGSCEEAGGDHFQFVPGGSMMPPNEIHPRFTSDAVGVGRGTDTAFAIAGNDARSVVIHDPDGNKVACAEFDGPEIPDGAATTPALASFMAPELGMGDDDSGMPTWLWYAVAGWILISLLLGWVPRRVRARRTS</sequence>
<dbReference type="Pfam" id="PF04122">
    <property type="entry name" value="CW_binding_2"/>
    <property type="match status" value="3"/>
</dbReference>
<gene>
    <name evidence="4" type="ORF">DVS28_a3472</name>
</gene>
<keyword evidence="5" id="KW-1185">Reference proteome</keyword>
<accession>A0A346Y100</accession>
<evidence type="ECO:0000313" key="4">
    <source>
        <dbReference type="EMBL" id="AXV08147.1"/>
    </source>
</evidence>
<keyword evidence="2" id="KW-0812">Transmembrane</keyword>
<dbReference type="InterPro" id="IPR051922">
    <property type="entry name" value="Bact_Sporulation_Assoc"/>
</dbReference>
<dbReference type="Proteomes" id="UP000264006">
    <property type="component" value="Chromosome"/>
</dbReference>
<dbReference type="OrthoDB" id="5172916at2"/>
<dbReference type="InterPro" id="IPR012334">
    <property type="entry name" value="Pectin_lyas_fold"/>
</dbReference>
<dbReference type="EMBL" id="CP031165">
    <property type="protein sequence ID" value="AXV08147.1"/>
    <property type="molecule type" value="Genomic_DNA"/>
</dbReference>
<keyword evidence="2" id="KW-0472">Membrane</keyword>
<evidence type="ECO:0000256" key="1">
    <source>
        <dbReference type="ARBA" id="ARBA00010457"/>
    </source>
</evidence>
<dbReference type="SUPFAM" id="SSF49329">
    <property type="entry name" value="Cu,Zn superoxide dismutase-like"/>
    <property type="match status" value="1"/>
</dbReference>
<dbReference type="Gene3D" id="3.40.50.12090">
    <property type="match status" value="1"/>
</dbReference>
<proteinExistence type="inferred from homology"/>
<dbReference type="GO" id="GO:0046872">
    <property type="term" value="F:metal ion binding"/>
    <property type="evidence" value="ECO:0007669"/>
    <property type="project" value="InterPro"/>
</dbReference>
<keyword evidence="3" id="KW-0732">Signal</keyword>
<feature type="signal peptide" evidence="3">
    <location>
        <begin position="1"/>
        <end position="20"/>
    </location>
</feature>
<dbReference type="KEGG" id="euz:DVS28_a3472"/>
<dbReference type="InterPro" id="IPR036423">
    <property type="entry name" value="SOD-like_Cu/Zn_dom_sf"/>
</dbReference>
<name>A0A346Y100_9ACTN</name>
<feature type="chain" id="PRO_5038775442" evidence="3">
    <location>
        <begin position="21"/>
        <end position="1088"/>
    </location>
</feature>
<dbReference type="AlphaFoldDB" id="A0A346Y100"/>
<dbReference type="InterPro" id="IPR007253">
    <property type="entry name" value="Cell_wall-bd_2"/>
</dbReference>
<dbReference type="InterPro" id="IPR011050">
    <property type="entry name" value="Pectin_lyase_fold/virulence"/>
</dbReference>
<dbReference type="PANTHER" id="PTHR30032:SF8">
    <property type="entry name" value="GERMINATION-SPECIFIC N-ACETYLMURAMOYL-L-ALANINE AMIDASE"/>
    <property type="match status" value="1"/>
</dbReference>
<dbReference type="PANTHER" id="PTHR30032">
    <property type="entry name" value="N-ACETYLMURAMOYL-L-ALANINE AMIDASE-RELATED"/>
    <property type="match status" value="1"/>
</dbReference>
<reference evidence="4 5" key="1">
    <citation type="submission" date="2018-09" db="EMBL/GenBank/DDBJ databases">
        <title>Complete genome sequence of Euzebya sp. DY32-46 isolated from seawater of Pacific Ocean.</title>
        <authorList>
            <person name="Xu L."/>
            <person name="Wu Y.-H."/>
            <person name="Xu X.-W."/>
        </authorList>
    </citation>
    <scope>NUCLEOTIDE SEQUENCE [LARGE SCALE GENOMIC DNA]</scope>
    <source>
        <strain evidence="4 5">DY32-46</strain>
    </source>
</reference>
<keyword evidence="2" id="KW-1133">Transmembrane helix</keyword>
<feature type="transmembrane region" description="Helical" evidence="2">
    <location>
        <begin position="1060"/>
        <end position="1078"/>
    </location>
</feature>
<dbReference type="GO" id="GO:0006801">
    <property type="term" value="P:superoxide metabolic process"/>
    <property type="evidence" value="ECO:0007669"/>
    <property type="project" value="InterPro"/>
</dbReference>
<protein>
    <submittedName>
        <fullName evidence="4">Lipoprotein</fullName>
    </submittedName>
</protein>
<dbReference type="SUPFAM" id="SSF51126">
    <property type="entry name" value="Pectin lyase-like"/>
    <property type="match status" value="1"/>
</dbReference>
<evidence type="ECO:0000313" key="5">
    <source>
        <dbReference type="Proteomes" id="UP000264006"/>
    </source>
</evidence>
<comment type="similarity">
    <text evidence="1">Belongs to the Cu-Zn superoxide dismutase family.</text>
</comment>